<dbReference type="InterPro" id="IPR007076">
    <property type="entry name" value="TfoX_N"/>
</dbReference>
<dbReference type="SUPFAM" id="SSF159894">
    <property type="entry name" value="YgaC/TfoX-N like"/>
    <property type="match status" value="1"/>
</dbReference>
<evidence type="ECO:0000313" key="3">
    <source>
        <dbReference type="Proteomes" id="UP001203687"/>
    </source>
</evidence>
<reference evidence="2" key="1">
    <citation type="submission" date="2022-04" db="EMBL/GenBank/DDBJ databases">
        <authorList>
            <person name="Ren T."/>
        </authorList>
    </citation>
    <scope>NUCLEOTIDE SEQUENCE</scope>
    <source>
        <strain evidence="2">F63249</strain>
    </source>
</reference>
<dbReference type="Pfam" id="PF04993">
    <property type="entry name" value="TfoX_N"/>
    <property type="match status" value="1"/>
</dbReference>
<sequence>MAFDEQLANRIREQLRFFSEDFTEKKMFGGLCFLYKGKMTVGIVKDDLMVRVLSDVIATELAKDAVRPMDFTKRPMKEFVYVSQNGIKTEAELLHYIELGLAHAKSKL</sequence>
<evidence type="ECO:0000313" key="2">
    <source>
        <dbReference type="EMBL" id="MCK8481872.1"/>
    </source>
</evidence>
<organism evidence="2 3">
    <name type="scientific">Psychroserpens algicola</name>
    <dbReference type="NCBI Taxonomy" id="1719034"/>
    <lineage>
        <taxon>Bacteria</taxon>
        <taxon>Pseudomonadati</taxon>
        <taxon>Bacteroidota</taxon>
        <taxon>Flavobacteriia</taxon>
        <taxon>Flavobacteriales</taxon>
        <taxon>Flavobacteriaceae</taxon>
        <taxon>Psychroserpens</taxon>
    </lineage>
</organism>
<feature type="domain" description="TfoX N-terminal" evidence="1">
    <location>
        <begin position="20"/>
        <end position="104"/>
    </location>
</feature>
<evidence type="ECO:0000259" key="1">
    <source>
        <dbReference type="Pfam" id="PF04993"/>
    </source>
</evidence>
<proteinExistence type="predicted"/>
<dbReference type="RefSeq" id="WP_248413672.1">
    <property type="nucleotide sequence ID" value="NZ_JALPQF010000016.1"/>
</dbReference>
<dbReference type="EMBL" id="JALPQF010000016">
    <property type="protein sequence ID" value="MCK8481872.1"/>
    <property type="molecule type" value="Genomic_DNA"/>
</dbReference>
<accession>A0ABT0HCG1</accession>
<gene>
    <name evidence="2" type="ORF">MUY34_14660</name>
</gene>
<dbReference type="Proteomes" id="UP001203687">
    <property type="component" value="Unassembled WGS sequence"/>
</dbReference>
<protein>
    <submittedName>
        <fullName evidence="2">TfoX/Sxy family protein</fullName>
    </submittedName>
</protein>
<dbReference type="Gene3D" id="3.30.1460.30">
    <property type="entry name" value="YgaC/TfoX-N like chaperone"/>
    <property type="match status" value="1"/>
</dbReference>
<comment type="caution">
    <text evidence="2">The sequence shown here is derived from an EMBL/GenBank/DDBJ whole genome shotgun (WGS) entry which is preliminary data.</text>
</comment>
<keyword evidence="3" id="KW-1185">Reference proteome</keyword>
<name>A0ABT0HCG1_9FLAO</name>